<dbReference type="EMBL" id="JACRSR010000001">
    <property type="protein sequence ID" value="MBC8530697.1"/>
    <property type="molecule type" value="Genomic_DNA"/>
</dbReference>
<gene>
    <name evidence="2" type="ORF">H8696_02385</name>
</gene>
<proteinExistence type="predicted"/>
<evidence type="ECO:0000313" key="3">
    <source>
        <dbReference type="Proteomes" id="UP000623172"/>
    </source>
</evidence>
<feature type="domain" description="VWFA" evidence="1">
    <location>
        <begin position="39"/>
        <end position="217"/>
    </location>
</feature>
<sequence>MGITSSNKVINVDRIDCDGSLRVTLALTAAPDIVSNPTDIALVLDRSGSMTGTPLANMKTGAKTFIDIIAEATGGTASGQIGYGSRIGIVSFASTATTDTPLITSVNTLKNAVDSLTAGGNTNHADAFTKATQLFDPSSGNAKVIVMFTDGNTTTGAPPAPVAAAARAQGIIIYCIGLVGSDGLDVNALNDWATDPSASHVAVTPDAAELEELFAELAANITKPGATNIVIDEVLNPDFAVTSIQSPNKGTATMLNATSLRWNIPELGVTASESAVLEFFVRHVGQNPGTKLVNQSITYTDNEGNQVIFPAPTVSVECDIVIHPEECPAPVDLTIDGCSDSVVVDLGDVYMESLGRVIQMDVTVKNVCPGRRVALAAILTEVDEQGMEYQRGMKAMTLPAHSYPTCRDVLVKCIKFVVPEDLDVSGASTQAMCNPRNFKARFIAHNIDTDYRCCEAELTL</sequence>
<dbReference type="InterPro" id="IPR036465">
    <property type="entry name" value="vWFA_dom_sf"/>
</dbReference>
<reference evidence="2" key="1">
    <citation type="submission" date="2020-08" db="EMBL/GenBank/DDBJ databases">
        <title>Genome public.</title>
        <authorList>
            <person name="Liu C."/>
            <person name="Sun Q."/>
        </authorList>
    </citation>
    <scope>NUCLEOTIDE SEQUENCE</scope>
    <source>
        <strain evidence="2">NSJ-53</strain>
    </source>
</reference>
<organism evidence="2 3">
    <name type="scientific">Gehongia tenuis</name>
    <dbReference type="NCBI Taxonomy" id="2763655"/>
    <lineage>
        <taxon>Bacteria</taxon>
        <taxon>Bacillati</taxon>
        <taxon>Bacillota</taxon>
        <taxon>Clostridia</taxon>
        <taxon>Christensenellales</taxon>
        <taxon>Christensenellaceae</taxon>
        <taxon>Gehongia</taxon>
    </lineage>
</organism>
<dbReference type="PANTHER" id="PTHR10579:SF43">
    <property type="entry name" value="ZINC FINGER (C3HC4-TYPE RING FINGER) FAMILY PROTEIN"/>
    <property type="match status" value="1"/>
</dbReference>
<dbReference type="SMART" id="SM00327">
    <property type="entry name" value="VWA"/>
    <property type="match status" value="1"/>
</dbReference>
<evidence type="ECO:0000313" key="2">
    <source>
        <dbReference type="EMBL" id="MBC8530697.1"/>
    </source>
</evidence>
<dbReference type="CDD" id="cd00198">
    <property type="entry name" value="vWFA"/>
    <property type="match status" value="1"/>
</dbReference>
<accession>A0A926D3J0</accession>
<keyword evidence="3" id="KW-1185">Reference proteome</keyword>
<dbReference type="InterPro" id="IPR051266">
    <property type="entry name" value="CLCR"/>
</dbReference>
<evidence type="ECO:0000259" key="1">
    <source>
        <dbReference type="PROSITE" id="PS50234"/>
    </source>
</evidence>
<comment type="caution">
    <text evidence="2">The sequence shown here is derived from an EMBL/GenBank/DDBJ whole genome shotgun (WGS) entry which is preliminary data.</text>
</comment>
<name>A0A926D3J0_9FIRM</name>
<protein>
    <submittedName>
        <fullName evidence="2">VWA domain-containing protein</fullName>
    </submittedName>
</protein>
<dbReference type="Proteomes" id="UP000623172">
    <property type="component" value="Unassembled WGS sequence"/>
</dbReference>
<dbReference type="SUPFAM" id="SSF53300">
    <property type="entry name" value="vWA-like"/>
    <property type="match status" value="1"/>
</dbReference>
<dbReference type="Gene3D" id="3.40.50.410">
    <property type="entry name" value="von Willebrand factor, type A domain"/>
    <property type="match status" value="1"/>
</dbReference>
<dbReference type="AlphaFoldDB" id="A0A926D3J0"/>
<dbReference type="RefSeq" id="WP_249314668.1">
    <property type="nucleotide sequence ID" value="NZ_JACRSR010000001.1"/>
</dbReference>
<dbReference type="InterPro" id="IPR002035">
    <property type="entry name" value="VWF_A"/>
</dbReference>
<dbReference type="Pfam" id="PF00092">
    <property type="entry name" value="VWA"/>
    <property type="match status" value="1"/>
</dbReference>
<dbReference type="PANTHER" id="PTHR10579">
    <property type="entry name" value="CALCIUM-ACTIVATED CHLORIDE CHANNEL REGULATOR"/>
    <property type="match status" value="1"/>
</dbReference>
<dbReference type="PROSITE" id="PS50234">
    <property type="entry name" value="VWFA"/>
    <property type="match status" value="1"/>
</dbReference>